<feature type="non-terminal residue" evidence="3">
    <location>
        <position position="1"/>
    </location>
</feature>
<evidence type="ECO:0000259" key="1">
    <source>
        <dbReference type="Pfam" id="PF00089"/>
    </source>
</evidence>
<reference evidence="4" key="1">
    <citation type="submission" date="2017-09" db="EMBL/GenBank/DDBJ databases">
        <title>Depth-based differentiation of microbial function through sediment-hosted aquifers and enrichment of novel symbionts in the deep terrestrial subsurface.</title>
        <authorList>
            <person name="Probst A.J."/>
            <person name="Ladd B."/>
            <person name="Jarett J.K."/>
            <person name="Geller-Mcgrath D.E."/>
            <person name="Sieber C.M.K."/>
            <person name="Emerson J.B."/>
            <person name="Anantharaman K."/>
            <person name="Thomas B.C."/>
            <person name="Malmstrom R."/>
            <person name="Stieglmeier M."/>
            <person name="Klingl A."/>
            <person name="Woyke T."/>
            <person name="Ryan C.M."/>
            <person name="Banfield J.F."/>
        </authorList>
    </citation>
    <scope>NUCLEOTIDE SEQUENCE [LARGE SCALE GENOMIC DNA]</scope>
</reference>
<dbReference type="GO" id="GO:0004252">
    <property type="term" value="F:serine-type endopeptidase activity"/>
    <property type="evidence" value="ECO:0007669"/>
    <property type="project" value="InterPro"/>
</dbReference>
<dbReference type="SUPFAM" id="SSF50494">
    <property type="entry name" value="Trypsin-like serine proteases"/>
    <property type="match status" value="1"/>
</dbReference>
<protein>
    <submittedName>
        <fullName evidence="3">Uncharacterized protein</fullName>
    </submittedName>
</protein>
<dbReference type="NCBIfam" id="TIGR04183">
    <property type="entry name" value="Por_Secre_tail"/>
    <property type="match status" value="1"/>
</dbReference>
<dbReference type="Pfam" id="PF18962">
    <property type="entry name" value="Por_Secre_tail"/>
    <property type="match status" value="1"/>
</dbReference>
<dbReference type="Gene3D" id="2.60.40.4070">
    <property type="match status" value="1"/>
</dbReference>
<dbReference type="GO" id="GO:0006508">
    <property type="term" value="P:proteolysis"/>
    <property type="evidence" value="ECO:0007669"/>
    <property type="project" value="InterPro"/>
</dbReference>
<gene>
    <name evidence="3" type="ORF">COX77_01660</name>
</gene>
<sequence length="433" mass="48595">GFGESLPCHINAACSDFDNYRNQIKGVFKYNGCTAFFINNTAQDGKPLFITAAHVYNGPGVTGEIIDATLYLDYQSQSCENPPNEPTATVINTRIKLLNISSPSSYADADRVLLEIVGEIPSHMIYLLGWDRTLDNLIGQQMVSFSHPQGDIKKGLKPTINARSNVVIDGYLYNQSGIIESGSSGSPLIDHNNRVRGHISSGKTYGCGENLQAVAYYICMYYQWEELAPYLDPLNLGSLYLDGQDYALPVELTTFTVQIKKNLIELYWQTVTEINNFGFEIQKSTNLIDWDSIGFLAGHGNSNAPKDYYYHPSNQLIDKNTYYRLKQIDSDGKSQYSKIAQVVFTVNQFQLQQNYPNPFNPTTIIAYSLANDSQVDLSVYDLLGQKMSSLISQRQGAGIYQVEFNGENLPNGIYIYRLKTDQYTQTKKMVLTK</sequence>
<evidence type="ECO:0000259" key="2">
    <source>
        <dbReference type="Pfam" id="PF18962"/>
    </source>
</evidence>
<name>A0A2M7VG17_9BACT</name>
<dbReference type="AlphaFoldDB" id="A0A2M7VG17"/>
<feature type="domain" description="Secretion system C-terminal sorting" evidence="2">
    <location>
        <begin position="355"/>
        <end position="430"/>
    </location>
</feature>
<comment type="caution">
    <text evidence="3">The sequence shown here is derived from an EMBL/GenBank/DDBJ whole genome shotgun (WGS) entry which is preliminary data.</text>
</comment>
<proteinExistence type="predicted"/>
<feature type="domain" description="Peptidase S1" evidence="1">
    <location>
        <begin position="31"/>
        <end position="224"/>
    </location>
</feature>
<evidence type="ECO:0000313" key="4">
    <source>
        <dbReference type="Proteomes" id="UP000230405"/>
    </source>
</evidence>
<dbReference type="InterPro" id="IPR001254">
    <property type="entry name" value="Trypsin_dom"/>
</dbReference>
<dbReference type="InterPro" id="IPR026444">
    <property type="entry name" value="Secre_tail"/>
</dbReference>
<dbReference type="Proteomes" id="UP000230405">
    <property type="component" value="Unassembled WGS sequence"/>
</dbReference>
<evidence type="ECO:0000313" key="3">
    <source>
        <dbReference type="EMBL" id="PIZ99394.1"/>
    </source>
</evidence>
<dbReference type="Pfam" id="PF00089">
    <property type="entry name" value="Trypsin"/>
    <property type="match status" value="1"/>
</dbReference>
<organism evidence="3 4">
    <name type="scientific">Candidatus Komeilibacteria bacterium CG_4_10_14_0_2_um_filter_37_10</name>
    <dbReference type="NCBI Taxonomy" id="1974470"/>
    <lineage>
        <taxon>Bacteria</taxon>
        <taxon>Candidatus Komeiliibacteriota</taxon>
    </lineage>
</organism>
<dbReference type="InterPro" id="IPR009003">
    <property type="entry name" value="Peptidase_S1_PA"/>
</dbReference>
<dbReference type="InterPro" id="IPR043504">
    <property type="entry name" value="Peptidase_S1_PA_chymotrypsin"/>
</dbReference>
<dbReference type="Gene3D" id="2.40.10.10">
    <property type="entry name" value="Trypsin-like serine proteases"/>
    <property type="match status" value="2"/>
</dbReference>
<dbReference type="EMBL" id="PFPO01000030">
    <property type="protein sequence ID" value="PIZ99394.1"/>
    <property type="molecule type" value="Genomic_DNA"/>
</dbReference>
<accession>A0A2M7VG17</accession>